<dbReference type="FunFam" id="2.60.40.770:FF:000002">
    <property type="entry name" value="putative phosphatidylglycerol/phosphatidylinositol transfer protein DDB_G0282179"/>
    <property type="match status" value="1"/>
</dbReference>
<sequence>MEVIVLRSKLALLFLFAACAVFLSIQATDIKYCDKKANYIVKVDDVEISPYPVATGNPTTFTIKASTDQVLTGGKLSLAVSYFGVKVHSETHNICEKTSCPISVGKFVLSHTQTLPALTPPGSYTLKMKMQDEKKHELTCISFKFDIQLVSSPMCTPVALGYGELCYSSSLFNVVFSPSSFNVCQCLR</sequence>
<dbReference type="GO" id="GO:0032934">
    <property type="term" value="F:sterol binding"/>
    <property type="evidence" value="ECO:0007669"/>
    <property type="project" value="InterPro"/>
</dbReference>
<dbReference type="Proteomes" id="UP000306102">
    <property type="component" value="Unassembled WGS sequence"/>
</dbReference>
<evidence type="ECO:0000256" key="5">
    <source>
        <dbReference type="ARBA" id="ARBA00022729"/>
    </source>
</evidence>
<accession>A0A4S4DQI9</accession>
<evidence type="ECO:0000256" key="7">
    <source>
        <dbReference type="SAM" id="SignalP"/>
    </source>
</evidence>
<dbReference type="SMART" id="SM00737">
    <property type="entry name" value="ML"/>
    <property type="match status" value="1"/>
</dbReference>
<gene>
    <name evidence="9" type="ORF">TEA_022612</name>
</gene>
<evidence type="ECO:0000256" key="2">
    <source>
        <dbReference type="ARBA" id="ARBA00006370"/>
    </source>
</evidence>
<dbReference type="InterPro" id="IPR033917">
    <property type="entry name" value="ML_PG-PI_TP"/>
</dbReference>
<feature type="domain" description="MD-2-related lipid-recognition" evidence="8">
    <location>
        <begin position="30"/>
        <end position="145"/>
    </location>
</feature>
<evidence type="ECO:0000313" key="10">
    <source>
        <dbReference type="Proteomes" id="UP000306102"/>
    </source>
</evidence>
<keyword evidence="10" id="KW-1185">Reference proteome</keyword>
<comment type="similarity">
    <text evidence="2">Belongs to the NPC2 family.</text>
</comment>
<dbReference type="InterPro" id="IPR039670">
    <property type="entry name" value="NPC2-like"/>
</dbReference>
<dbReference type="InterPro" id="IPR014756">
    <property type="entry name" value="Ig_E-set"/>
</dbReference>
<evidence type="ECO:0000313" key="9">
    <source>
        <dbReference type="EMBL" id="THG05295.1"/>
    </source>
</evidence>
<proteinExistence type="inferred from homology"/>
<dbReference type="PANTHER" id="PTHR11306">
    <property type="entry name" value="NIEMANN PICK TYPE C2 PROTEIN NPC2-RELATED"/>
    <property type="match status" value="1"/>
</dbReference>
<dbReference type="InterPro" id="IPR003172">
    <property type="entry name" value="ML_dom"/>
</dbReference>
<organism evidence="9 10">
    <name type="scientific">Camellia sinensis var. sinensis</name>
    <name type="common">China tea</name>
    <dbReference type="NCBI Taxonomy" id="542762"/>
    <lineage>
        <taxon>Eukaryota</taxon>
        <taxon>Viridiplantae</taxon>
        <taxon>Streptophyta</taxon>
        <taxon>Embryophyta</taxon>
        <taxon>Tracheophyta</taxon>
        <taxon>Spermatophyta</taxon>
        <taxon>Magnoliopsida</taxon>
        <taxon>eudicotyledons</taxon>
        <taxon>Gunneridae</taxon>
        <taxon>Pentapetalae</taxon>
        <taxon>asterids</taxon>
        <taxon>Ericales</taxon>
        <taxon>Theaceae</taxon>
        <taxon>Camellia</taxon>
    </lineage>
</organism>
<reference evidence="9 10" key="1">
    <citation type="journal article" date="2018" name="Proc. Natl. Acad. Sci. U.S.A.">
        <title>Draft genome sequence of Camellia sinensis var. sinensis provides insights into the evolution of the tea genome and tea quality.</title>
        <authorList>
            <person name="Wei C."/>
            <person name="Yang H."/>
            <person name="Wang S."/>
            <person name="Zhao J."/>
            <person name="Liu C."/>
            <person name="Gao L."/>
            <person name="Xia E."/>
            <person name="Lu Y."/>
            <person name="Tai Y."/>
            <person name="She G."/>
            <person name="Sun J."/>
            <person name="Cao H."/>
            <person name="Tong W."/>
            <person name="Gao Q."/>
            <person name="Li Y."/>
            <person name="Deng W."/>
            <person name="Jiang X."/>
            <person name="Wang W."/>
            <person name="Chen Q."/>
            <person name="Zhang S."/>
            <person name="Li H."/>
            <person name="Wu J."/>
            <person name="Wang P."/>
            <person name="Li P."/>
            <person name="Shi C."/>
            <person name="Zheng F."/>
            <person name="Jian J."/>
            <person name="Huang B."/>
            <person name="Shan D."/>
            <person name="Shi M."/>
            <person name="Fang C."/>
            <person name="Yue Y."/>
            <person name="Li F."/>
            <person name="Li D."/>
            <person name="Wei S."/>
            <person name="Han B."/>
            <person name="Jiang C."/>
            <person name="Yin Y."/>
            <person name="Xia T."/>
            <person name="Zhang Z."/>
            <person name="Bennetzen J.L."/>
            <person name="Zhao S."/>
            <person name="Wan X."/>
        </authorList>
    </citation>
    <scope>NUCLEOTIDE SEQUENCE [LARGE SCALE GENOMIC DNA]</scope>
    <source>
        <strain evidence="10">cv. Shuchazao</strain>
        <tissue evidence="9">Leaf</tissue>
    </source>
</reference>
<dbReference type="PANTHER" id="PTHR11306:SF0">
    <property type="entry name" value="PHOSPHATIDYLGLYCEROL_PHOSPHATIDYLINOSITOL TRANSFER PROTEIN"/>
    <property type="match status" value="1"/>
</dbReference>
<dbReference type="GO" id="GO:0032366">
    <property type="term" value="P:intracellular sterol transport"/>
    <property type="evidence" value="ECO:0007669"/>
    <property type="project" value="InterPro"/>
</dbReference>
<keyword evidence="6" id="KW-0445">Lipid transport</keyword>
<protein>
    <recommendedName>
        <fullName evidence="8">MD-2-related lipid-recognition domain-containing protein</fullName>
    </recommendedName>
</protein>
<comment type="subunit">
    <text evidence="3">Monomer.</text>
</comment>
<dbReference type="EMBL" id="SDRB02010649">
    <property type="protein sequence ID" value="THG05295.1"/>
    <property type="molecule type" value="Genomic_DNA"/>
</dbReference>
<comment type="caution">
    <text evidence="9">The sequence shown here is derived from an EMBL/GenBank/DDBJ whole genome shotgun (WGS) entry which is preliminary data.</text>
</comment>
<dbReference type="Gene3D" id="2.60.40.770">
    <property type="match status" value="1"/>
</dbReference>
<comment type="function">
    <text evidence="1">Catalyzes the intermembrane transfer of phosphatidylglycerol and phosphatidylinositol.</text>
</comment>
<dbReference type="AlphaFoldDB" id="A0A4S4DQI9"/>
<keyword evidence="4" id="KW-0813">Transport</keyword>
<evidence type="ECO:0000256" key="1">
    <source>
        <dbReference type="ARBA" id="ARBA00002053"/>
    </source>
</evidence>
<feature type="chain" id="PRO_5020252642" description="MD-2-related lipid-recognition domain-containing protein" evidence="7">
    <location>
        <begin position="28"/>
        <end position="188"/>
    </location>
</feature>
<dbReference type="Pfam" id="PF02221">
    <property type="entry name" value="E1_DerP2_DerF2"/>
    <property type="match status" value="1"/>
</dbReference>
<evidence type="ECO:0000259" key="8">
    <source>
        <dbReference type="SMART" id="SM00737"/>
    </source>
</evidence>
<keyword evidence="5 7" id="KW-0732">Signal</keyword>
<name>A0A4S4DQI9_CAMSN</name>
<feature type="signal peptide" evidence="7">
    <location>
        <begin position="1"/>
        <end position="27"/>
    </location>
</feature>
<evidence type="ECO:0000256" key="4">
    <source>
        <dbReference type="ARBA" id="ARBA00022448"/>
    </source>
</evidence>
<dbReference type="SUPFAM" id="SSF81296">
    <property type="entry name" value="E set domains"/>
    <property type="match status" value="1"/>
</dbReference>
<evidence type="ECO:0000256" key="3">
    <source>
        <dbReference type="ARBA" id="ARBA00011245"/>
    </source>
</evidence>
<evidence type="ECO:0000256" key="6">
    <source>
        <dbReference type="ARBA" id="ARBA00023055"/>
    </source>
</evidence>
<dbReference type="CDD" id="cd00917">
    <property type="entry name" value="PG-PI_TP"/>
    <property type="match status" value="1"/>
</dbReference>